<dbReference type="InterPro" id="IPR016187">
    <property type="entry name" value="CTDL_fold"/>
</dbReference>
<feature type="domain" description="C-type lectin" evidence="1">
    <location>
        <begin position="31"/>
        <end position="104"/>
    </location>
</feature>
<reference evidence="2" key="1">
    <citation type="submission" date="2025-08" db="UniProtKB">
        <authorList>
            <consortium name="Ensembl"/>
        </authorList>
    </citation>
    <scope>IDENTIFICATION</scope>
</reference>
<dbReference type="GO" id="GO:0007417">
    <property type="term" value="P:central nervous system development"/>
    <property type="evidence" value="ECO:0007669"/>
    <property type="project" value="TreeGrafter"/>
</dbReference>
<dbReference type="GO" id="GO:0072534">
    <property type="term" value="C:perineuronal net"/>
    <property type="evidence" value="ECO:0007669"/>
    <property type="project" value="TreeGrafter"/>
</dbReference>
<accession>A0A3B5L783</accession>
<dbReference type="SMART" id="SM00034">
    <property type="entry name" value="CLECT"/>
    <property type="match status" value="1"/>
</dbReference>
<dbReference type="Proteomes" id="UP000261380">
    <property type="component" value="Unplaced"/>
</dbReference>
<dbReference type="AlphaFoldDB" id="A0A3B5L783"/>
<dbReference type="InterPro" id="IPR016186">
    <property type="entry name" value="C-type_lectin-like/link_sf"/>
</dbReference>
<dbReference type="Pfam" id="PF00059">
    <property type="entry name" value="Lectin_C"/>
    <property type="match status" value="1"/>
</dbReference>
<evidence type="ECO:0000313" key="3">
    <source>
        <dbReference type="Proteomes" id="UP000261380"/>
    </source>
</evidence>
<evidence type="ECO:0000259" key="1">
    <source>
        <dbReference type="PROSITE" id="PS50041"/>
    </source>
</evidence>
<dbReference type="GeneTree" id="ENSGT00930000151062"/>
<dbReference type="InterPro" id="IPR050691">
    <property type="entry name" value="Hyaluronan_bind_Proteoglycan"/>
</dbReference>
<dbReference type="PANTHER" id="PTHR22804">
    <property type="entry name" value="AGGRECAN/VERSICAN PROTEOGLYCAN"/>
    <property type="match status" value="1"/>
</dbReference>
<dbReference type="GO" id="GO:0005615">
    <property type="term" value="C:extracellular space"/>
    <property type="evidence" value="ECO:0007669"/>
    <property type="project" value="TreeGrafter"/>
</dbReference>
<dbReference type="GO" id="GO:0010001">
    <property type="term" value="P:glial cell differentiation"/>
    <property type="evidence" value="ECO:0007669"/>
    <property type="project" value="TreeGrafter"/>
</dbReference>
<protein>
    <recommendedName>
        <fullName evidence="1">C-type lectin domain-containing protein</fullName>
    </recommendedName>
</protein>
<dbReference type="GO" id="GO:0045202">
    <property type="term" value="C:synapse"/>
    <property type="evidence" value="ECO:0007669"/>
    <property type="project" value="TreeGrafter"/>
</dbReference>
<dbReference type="Ensembl" id="ENSXCOT00000003683.1">
    <property type="protein sequence ID" value="ENSXCOP00000003644.1"/>
    <property type="gene ID" value="ENSXCOG00000002869.1"/>
</dbReference>
<dbReference type="GO" id="GO:0001501">
    <property type="term" value="P:skeletal system development"/>
    <property type="evidence" value="ECO:0007669"/>
    <property type="project" value="TreeGrafter"/>
</dbReference>
<sequence length="127" mass="14652">MARTSSCELLHGFLCFAAAEEQRCEDGWTKFQGNCYLPVSDRAEWLEAEQRCRHLNAHLVSIITPEEQQFVSGERLIWNLFGDWIGLNDKTVQNDFQWTDGSPLVNTDITLRAYSLCCKHSKHTIKM</sequence>
<proteinExistence type="predicted"/>
<name>A0A3B5L783_9TELE</name>
<dbReference type="InterPro" id="IPR001304">
    <property type="entry name" value="C-type_lectin-like"/>
</dbReference>
<dbReference type="PROSITE" id="PS50041">
    <property type="entry name" value="C_TYPE_LECTIN_2"/>
    <property type="match status" value="1"/>
</dbReference>
<dbReference type="PANTHER" id="PTHR22804:SF42">
    <property type="entry name" value="AGGRECAN CORE PROTEIN"/>
    <property type="match status" value="1"/>
</dbReference>
<dbReference type="Gene3D" id="3.10.100.10">
    <property type="entry name" value="Mannose-Binding Protein A, subunit A"/>
    <property type="match status" value="1"/>
</dbReference>
<organism evidence="2 3">
    <name type="scientific">Xiphophorus couchianus</name>
    <name type="common">Monterrey platyfish</name>
    <dbReference type="NCBI Taxonomy" id="32473"/>
    <lineage>
        <taxon>Eukaryota</taxon>
        <taxon>Metazoa</taxon>
        <taxon>Chordata</taxon>
        <taxon>Craniata</taxon>
        <taxon>Vertebrata</taxon>
        <taxon>Euteleostomi</taxon>
        <taxon>Actinopterygii</taxon>
        <taxon>Neopterygii</taxon>
        <taxon>Teleostei</taxon>
        <taxon>Neoteleostei</taxon>
        <taxon>Acanthomorphata</taxon>
        <taxon>Ovalentaria</taxon>
        <taxon>Atherinomorphae</taxon>
        <taxon>Cyprinodontiformes</taxon>
        <taxon>Poeciliidae</taxon>
        <taxon>Poeciliinae</taxon>
        <taxon>Xiphophorus</taxon>
    </lineage>
</organism>
<dbReference type="SUPFAM" id="SSF56436">
    <property type="entry name" value="C-type lectin-like"/>
    <property type="match status" value="1"/>
</dbReference>
<reference evidence="2" key="2">
    <citation type="submission" date="2025-09" db="UniProtKB">
        <authorList>
            <consortium name="Ensembl"/>
        </authorList>
    </citation>
    <scope>IDENTIFICATION</scope>
</reference>
<keyword evidence="3" id="KW-1185">Reference proteome</keyword>
<evidence type="ECO:0000313" key="2">
    <source>
        <dbReference type="Ensembl" id="ENSXCOP00000003644.1"/>
    </source>
</evidence>
<dbReference type="GO" id="GO:0002052">
    <property type="term" value="P:positive regulation of neuroblast proliferation"/>
    <property type="evidence" value="ECO:0007669"/>
    <property type="project" value="TreeGrafter"/>
</dbReference>